<feature type="region of interest" description="Disordered" evidence="1">
    <location>
        <begin position="740"/>
        <end position="810"/>
    </location>
</feature>
<feature type="compositionally biased region" description="Polar residues" evidence="1">
    <location>
        <begin position="173"/>
        <end position="192"/>
    </location>
</feature>
<dbReference type="AlphaFoldDB" id="A0ABD3P6R9"/>
<evidence type="ECO:0000259" key="3">
    <source>
        <dbReference type="Pfam" id="PF00924"/>
    </source>
</evidence>
<name>A0ABD3P6R9_9STRA</name>
<evidence type="ECO:0000256" key="1">
    <source>
        <dbReference type="SAM" id="MobiDB-lite"/>
    </source>
</evidence>
<keyword evidence="5" id="KW-1185">Reference proteome</keyword>
<feature type="compositionally biased region" description="Polar residues" evidence="1">
    <location>
        <begin position="217"/>
        <end position="227"/>
    </location>
</feature>
<dbReference type="PANTHER" id="PTHR31323">
    <property type="entry name" value="MECHANOSENSITIVE ION CHANNEL PROTEIN MSY2"/>
    <property type="match status" value="1"/>
</dbReference>
<feature type="region of interest" description="Disordered" evidence="1">
    <location>
        <begin position="140"/>
        <end position="192"/>
    </location>
</feature>
<keyword evidence="2" id="KW-0812">Transmembrane</keyword>
<dbReference type="Pfam" id="PF00924">
    <property type="entry name" value="MS_channel_2nd"/>
    <property type="match status" value="1"/>
</dbReference>
<accession>A0ABD3P6R9</accession>
<feature type="transmembrane region" description="Helical" evidence="2">
    <location>
        <begin position="533"/>
        <end position="554"/>
    </location>
</feature>
<feature type="transmembrane region" description="Helical" evidence="2">
    <location>
        <begin position="560"/>
        <end position="582"/>
    </location>
</feature>
<feature type="transmembrane region" description="Helical" evidence="2">
    <location>
        <begin position="651"/>
        <end position="674"/>
    </location>
</feature>
<feature type="domain" description="Mechanosensitive ion channel MscS" evidence="3">
    <location>
        <begin position="1043"/>
        <end position="1120"/>
    </location>
</feature>
<organism evidence="4 5">
    <name type="scientific">Stephanodiscus triporus</name>
    <dbReference type="NCBI Taxonomy" id="2934178"/>
    <lineage>
        <taxon>Eukaryota</taxon>
        <taxon>Sar</taxon>
        <taxon>Stramenopiles</taxon>
        <taxon>Ochrophyta</taxon>
        <taxon>Bacillariophyta</taxon>
        <taxon>Coscinodiscophyceae</taxon>
        <taxon>Thalassiosirophycidae</taxon>
        <taxon>Stephanodiscales</taxon>
        <taxon>Stephanodiscaceae</taxon>
        <taxon>Stephanodiscus</taxon>
    </lineage>
</organism>
<dbReference type="EMBL" id="JALLAZ020000977">
    <property type="protein sequence ID" value="KAL3783347.1"/>
    <property type="molecule type" value="Genomic_DNA"/>
</dbReference>
<feature type="compositionally biased region" description="Polar residues" evidence="1">
    <location>
        <begin position="311"/>
        <end position="322"/>
    </location>
</feature>
<dbReference type="Gene3D" id="2.30.30.60">
    <property type="match status" value="1"/>
</dbReference>
<evidence type="ECO:0000313" key="5">
    <source>
        <dbReference type="Proteomes" id="UP001530315"/>
    </source>
</evidence>
<evidence type="ECO:0000313" key="4">
    <source>
        <dbReference type="EMBL" id="KAL3783347.1"/>
    </source>
</evidence>
<sequence>MGESASNSGTPPQPQPPMGHRRPPAGSTPRPPLIAQSSANAPSFSMPQRRPQLVRRVNTSQGRTSDGGVRNRCNSDGSRVGMRYEQIQSVGAHPPVATDMRLLLASLDKQAVEDEAEATLLDVLERRHVRFPTIEIVTPSGHHHRRNRSQLATLRPNGDSLNHGTLDEGSRPSLLSRNISHGQGSPPKTRQRNMTADADWAFHLRDDELLQALSDVSDQNSNASPLNHGNRHQRVKSALPRFEAAVPARLERCGSERGFANPGERARYVALSMKTQTANNMEKPSYSSEDNNFADLMSSLEKQRDTDDNKSSGSQHNTNGSHKSGEGARRIESILNQSSFVSRGNWGYQHQRSLSTAANCRQKKSNIDHLFEVAEHVEELCKIPEEEEAEDVRSSGVLAQENAAFLSQLVASHPNVPPVNEEYTSSNIEHGGVNEQTPILGQSARNNKALVTQMRSINIFSSFTQPAPDSRLYNFLLWWAELRKQMRILAVAFDGEYVRERLWHTFQNELPMVIVPALAISAFLYYKMDNPILPIFPTNASISWWILFLLRHYVTLQMAYVAEYLIVDVAAVRSLLSVYLIGPLATLYMINARGWPFTLTVWGALNFLLIQGIHDNDNVFFSHWLYFTDIEMFTAENPSGSVVESEIYRKVLVAIVVVGVATSLKRTVLALYLSKRLYIHYKQRLEKVMETMLLVTEVANLGIAISDYDLEKIESRDNLQDTIRSSTMIGVLKKEEMITSYSDSDEDDDKEKPKNESTTDASNLRSWHGIGSYSNSSDENEPMHKVPMKETNQLPGTLSEDDEDGHHHRNSTLESNLTAELLMNSLEPPVSSVNEPVSGLLHDVSATARITSLLDGWEEPVNKADKMAHPTIHEILRFRKALTFLDDTHPFGSSFGPAFTRESCIHSSKRLYKRLLAFSPRSHVLHFDVIGVLAYNTDGTFDDKKAKSLVKLFRPDKFHEVSLLHFVQSCDGIYKRIRYLRASVGNSTLIDNVLENIFNGIFYFVLSLTIMTFLQMNPWTLLISMSTVLVSFAFALGPSAAKLIEGMIMIAVRRPFDLGDRISIVDSVGAPDNSDDPGYHDTWIVEDCNLFSTTLRLSRTNELSTVNNGTIANTRIVNHARSLNALVNIQLLMTLDVTNEQVQIVKSALLQYIRDNPRVWARLINFRIVKVDTPNHLVIYSARIEHVKSWQEILPILQARGDLDYFCTQILFRLDIHYDHYTTTNNVFIKEVPERGLLSNESVHPADADSSAEGDQHQG</sequence>
<dbReference type="PANTHER" id="PTHR31323:SF1">
    <property type="entry name" value="MECHANOSENSITIVE ION CHANNEL PROTEIN"/>
    <property type="match status" value="1"/>
</dbReference>
<feature type="transmembrane region" description="Helical" evidence="2">
    <location>
        <begin position="510"/>
        <end position="526"/>
    </location>
</feature>
<comment type="caution">
    <text evidence="4">The sequence shown here is derived from an EMBL/GenBank/DDBJ whole genome shotgun (WGS) entry which is preliminary data.</text>
</comment>
<feature type="transmembrane region" description="Helical" evidence="2">
    <location>
        <begin position="997"/>
        <end position="1016"/>
    </location>
</feature>
<feature type="region of interest" description="Disordered" evidence="1">
    <location>
        <begin position="217"/>
        <end position="236"/>
    </location>
</feature>
<reference evidence="4 5" key="1">
    <citation type="submission" date="2024-10" db="EMBL/GenBank/DDBJ databases">
        <title>Updated reference genomes for cyclostephanoid diatoms.</title>
        <authorList>
            <person name="Roberts W.R."/>
            <person name="Alverson A.J."/>
        </authorList>
    </citation>
    <scope>NUCLEOTIDE SEQUENCE [LARGE SCALE GENOMIC DNA]</scope>
    <source>
        <strain evidence="4 5">AJA276-08</strain>
    </source>
</reference>
<proteinExistence type="predicted"/>
<feature type="transmembrane region" description="Helical" evidence="2">
    <location>
        <begin position="1022"/>
        <end position="1044"/>
    </location>
</feature>
<feature type="transmembrane region" description="Helical" evidence="2">
    <location>
        <begin position="594"/>
        <end position="614"/>
    </location>
</feature>
<feature type="region of interest" description="Disordered" evidence="1">
    <location>
        <begin position="302"/>
        <end position="328"/>
    </location>
</feature>
<feature type="region of interest" description="Disordered" evidence="1">
    <location>
        <begin position="1240"/>
        <end position="1259"/>
    </location>
</feature>
<dbReference type="InterPro" id="IPR023408">
    <property type="entry name" value="MscS_beta-dom_sf"/>
</dbReference>
<keyword evidence="2" id="KW-1133">Transmembrane helix</keyword>
<dbReference type="InterPro" id="IPR006685">
    <property type="entry name" value="MscS_channel_2nd"/>
</dbReference>
<evidence type="ECO:0000256" key="2">
    <source>
        <dbReference type="SAM" id="Phobius"/>
    </source>
</evidence>
<dbReference type="Proteomes" id="UP001530315">
    <property type="component" value="Unassembled WGS sequence"/>
</dbReference>
<gene>
    <name evidence="4" type="ORF">ACHAW5_010889</name>
</gene>
<protein>
    <recommendedName>
        <fullName evidence="3">Mechanosensitive ion channel MscS domain-containing protein</fullName>
    </recommendedName>
</protein>
<feature type="region of interest" description="Disordered" evidence="1">
    <location>
        <begin position="1"/>
        <end position="79"/>
    </location>
</feature>
<keyword evidence="2" id="KW-0472">Membrane</keyword>
<feature type="compositionally biased region" description="Polar residues" evidence="1">
    <location>
        <begin position="1"/>
        <end position="10"/>
    </location>
</feature>
<feature type="compositionally biased region" description="Polar residues" evidence="1">
    <location>
        <begin position="35"/>
        <end position="46"/>
    </location>
</feature>